<sequence length="289" mass="31924">MAQLRRSCFLCEGSPVGAELRELNDWLAEANFQGGRGALEGLEVHMKQVLTWPEDVVLFLALPKRMAAARDKIEKVVNLRASNSLCVLLIFSETSNSPDPSVSPPGQMNKKDELQAKELRPYRHSKAEFSYLVVSDLGRLLALWRKLQATRGHDLSSLLTEAGKEENVLEHLETTAMTSFTSLVVTFGSSCDACGTLEDAVRTGHLTCVQHLLARGREVPSAELSPLHLAVLKAGRKKAEVFGKMAKLLLAAKHDPGPPHLFGHQPVALGRWLRAIHPCVDHVALRRHW</sequence>
<comment type="caution">
    <text evidence="1">The sequence shown here is derived from an EMBL/GenBank/DDBJ whole genome shotgun (WGS) entry which is preliminary data.</text>
</comment>
<protein>
    <submittedName>
        <fullName evidence="1">Uncharacterized protein</fullName>
    </submittedName>
</protein>
<dbReference type="EMBL" id="CAJNDS010002440">
    <property type="protein sequence ID" value="CAE7476056.1"/>
    <property type="molecule type" value="Genomic_DNA"/>
</dbReference>
<proteinExistence type="predicted"/>
<keyword evidence="2" id="KW-1185">Reference proteome</keyword>
<dbReference type="AlphaFoldDB" id="A0A812SI47"/>
<evidence type="ECO:0000313" key="1">
    <source>
        <dbReference type="EMBL" id="CAE7476056.1"/>
    </source>
</evidence>
<name>A0A812SI47_9DINO</name>
<evidence type="ECO:0000313" key="2">
    <source>
        <dbReference type="Proteomes" id="UP000604046"/>
    </source>
</evidence>
<organism evidence="1 2">
    <name type="scientific">Symbiodinium natans</name>
    <dbReference type="NCBI Taxonomy" id="878477"/>
    <lineage>
        <taxon>Eukaryota</taxon>
        <taxon>Sar</taxon>
        <taxon>Alveolata</taxon>
        <taxon>Dinophyceae</taxon>
        <taxon>Suessiales</taxon>
        <taxon>Symbiodiniaceae</taxon>
        <taxon>Symbiodinium</taxon>
    </lineage>
</organism>
<reference evidence="1" key="1">
    <citation type="submission" date="2021-02" db="EMBL/GenBank/DDBJ databases">
        <authorList>
            <person name="Dougan E. K."/>
            <person name="Rhodes N."/>
            <person name="Thang M."/>
            <person name="Chan C."/>
        </authorList>
    </citation>
    <scope>NUCLEOTIDE SEQUENCE</scope>
</reference>
<dbReference type="Proteomes" id="UP000604046">
    <property type="component" value="Unassembled WGS sequence"/>
</dbReference>
<gene>
    <name evidence="1" type="ORF">SNAT2548_LOCUS26741</name>
</gene>
<accession>A0A812SI47</accession>
<dbReference type="OrthoDB" id="9995210at2759"/>